<keyword evidence="1" id="KW-0067">ATP-binding</keyword>
<keyword evidence="1" id="KW-0547">Nucleotide-binding</keyword>
<keyword evidence="2" id="KW-1185">Reference proteome</keyword>
<evidence type="ECO:0000313" key="1">
    <source>
        <dbReference type="EMBL" id="QQK07968.1"/>
    </source>
</evidence>
<dbReference type="Proteomes" id="UP000595814">
    <property type="component" value="Chromosome"/>
</dbReference>
<keyword evidence="1" id="KW-0131">Cell cycle</keyword>
<name>A0AC61MW24_9FIRM</name>
<proteinExistence type="predicted"/>
<dbReference type="EMBL" id="CP066744">
    <property type="protein sequence ID" value="QQK07968.1"/>
    <property type="molecule type" value="Genomic_DNA"/>
</dbReference>
<protein>
    <submittedName>
        <fullName evidence="1">Cell division ATP-binding protein FtsE</fullName>
    </submittedName>
</protein>
<evidence type="ECO:0000313" key="2">
    <source>
        <dbReference type="Proteomes" id="UP000595814"/>
    </source>
</evidence>
<sequence>MVEFKDVSKMYKNNVLALDNINFKIDEGEFVFVIGESGAGKSTLLKLILKEENPTSGELYLFGDNITKLRNRRVPILRKQIGVVFQDFRLIDNKNVYGNLQYVMEILGYSRRYIKREIPKLLEKVNLLGKEKSYPYQLSGGEQQRVSIARALIVKPKILIADEPTGNLDPKTADDIVKALDQINKEGTTVIMITHEKTIVDSMKKRVIHLEKGKIIRDEKGGKYEEN</sequence>
<keyword evidence="1" id="KW-0132">Cell division</keyword>
<accession>A0AC61MW24</accession>
<organism evidence="1 2">
    <name type="scientific">Miniphocaeibacter halophilus</name>
    <dbReference type="NCBI Taxonomy" id="2931922"/>
    <lineage>
        <taxon>Bacteria</taxon>
        <taxon>Bacillati</taxon>
        <taxon>Bacillota</taxon>
        <taxon>Tissierellia</taxon>
        <taxon>Tissierellales</taxon>
        <taxon>Peptoniphilaceae</taxon>
        <taxon>Miniphocaeibacter</taxon>
    </lineage>
</organism>
<gene>
    <name evidence="1" type="primary">ftsE</name>
    <name evidence="1" type="ORF">JFY71_00070</name>
</gene>
<reference evidence="1 2" key="1">
    <citation type="journal article" date="2022" name="Int. J. Syst. Evol. Microbiol.">
        <title>Miniphocaeibacter halophilus sp. nov., an ammonium-tolerant acetate-producing bacterium isolated from a biogas system.</title>
        <authorList>
            <person name="Schnurer A."/>
            <person name="Singh A."/>
            <person name="Bi S."/>
            <person name="Qiao W."/>
            <person name="Westerholm M."/>
        </authorList>
    </citation>
    <scope>NUCLEOTIDE SEQUENCE [LARGE SCALE GENOMIC DNA]</scope>
    <source>
        <strain evidence="1 2">AMB_01</strain>
    </source>
</reference>